<dbReference type="PANTHER" id="PTHR12537">
    <property type="entry name" value="RNA BINDING PROTEIN PUMILIO-RELATED"/>
    <property type="match status" value="1"/>
</dbReference>
<feature type="domain" description="PUM-HD" evidence="5">
    <location>
        <begin position="361"/>
        <end position="702"/>
    </location>
</feature>
<dbReference type="Pfam" id="PF00806">
    <property type="entry name" value="PUF"/>
    <property type="match status" value="8"/>
</dbReference>
<dbReference type="InterPro" id="IPR016024">
    <property type="entry name" value="ARM-type_fold"/>
</dbReference>
<evidence type="ECO:0000259" key="5">
    <source>
        <dbReference type="PROSITE" id="PS50303"/>
    </source>
</evidence>
<feature type="repeat" description="Pumilio" evidence="4">
    <location>
        <begin position="497"/>
        <end position="532"/>
    </location>
</feature>
<feature type="repeat" description="Pumilio" evidence="4">
    <location>
        <begin position="421"/>
        <end position="456"/>
    </location>
</feature>
<dbReference type="Proteomes" id="UP001327560">
    <property type="component" value="Chromosome 3"/>
</dbReference>
<dbReference type="InterPro" id="IPR001313">
    <property type="entry name" value="Pumilio_RNA-bd_rpt"/>
</dbReference>
<keyword evidence="2" id="KW-0810">Translation regulation</keyword>
<dbReference type="PANTHER" id="PTHR12537:SF13">
    <property type="entry name" value="PUMILIO HOMOLOGY DOMAIN FAMILY MEMBER 4"/>
    <property type="match status" value="1"/>
</dbReference>
<evidence type="ECO:0000313" key="6">
    <source>
        <dbReference type="EMBL" id="WOL01100.1"/>
    </source>
</evidence>
<dbReference type="PROSITE" id="PS50303">
    <property type="entry name" value="PUM_HD"/>
    <property type="match status" value="1"/>
</dbReference>
<dbReference type="CDD" id="cd07920">
    <property type="entry name" value="Pumilio"/>
    <property type="match status" value="1"/>
</dbReference>
<dbReference type="GO" id="GO:0003729">
    <property type="term" value="F:mRNA binding"/>
    <property type="evidence" value="ECO:0007669"/>
    <property type="project" value="TreeGrafter"/>
</dbReference>
<evidence type="ECO:0000256" key="1">
    <source>
        <dbReference type="ARBA" id="ARBA00022737"/>
    </source>
</evidence>
<protein>
    <recommendedName>
        <fullName evidence="5">PUM-HD domain-containing protein</fullName>
    </recommendedName>
</protein>
<accession>A0AAQ3K504</accession>
<feature type="repeat" description="Pumilio" evidence="4">
    <location>
        <begin position="605"/>
        <end position="640"/>
    </location>
</feature>
<dbReference type="SUPFAM" id="SSF48371">
    <property type="entry name" value="ARM repeat"/>
    <property type="match status" value="1"/>
</dbReference>
<name>A0AAQ3K504_9LILI</name>
<evidence type="ECO:0000256" key="3">
    <source>
        <dbReference type="ARBA" id="ARBA00058490"/>
    </source>
</evidence>
<comment type="function">
    <text evidence="3">Sequence-specific RNA-binding protein that regulates translation and mRNA stability by binding the 3'-UTR of target mRNAs.</text>
</comment>
<keyword evidence="7" id="KW-1185">Reference proteome</keyword>
<dbReference type="EMBL" id="CP136892">
    <property type="protein sequence ID" value="WOL01100.1"/>
    <property type="molecule type" value="Genomic_DNA"/>
</dbReference>
<reference evidence="6 7" key="1">
    <citation type="submission" date="2023-10" db="EMBL/GenBank/DDBJ databases">
        <title>Chromosome-scale genome assembly provides insights into flower coloration mechanisms of Canna indica.</title>
        <authorList>
            <person name="Li C."/>
        </authorList>
    </citation>
    <scope>NUCLEOTIDE SEQUENCE [LARGE SCALE GENOMIC DNA]</scope>
    <source>
        <tissue evidence="6">Flower</tissue>
    </source>
</reference>
<feature type="repeat" description="Pumilio" evidence="4">
    <location>
        <begin position="533"/>
        <end position="568"/>
    </location>
</feature>
<dbReference type="AlphaFoldDB" id="A0AAQ3K504"/>
<organism evidence="6 7">
    <name type="scientific">Canna indica</name>
    <name type="common">Indian-shot</name>
    <dbReference type="NCBI Taxonomy" id="4628"/>
    <lineage>
        <taxon>Eukaryota</taxon>
        <taxon>Viridiplantae</taxon>
        <taxon>Streptophyta</taxon>
        <taxon>Embryophyta</taxon>
        <taxon>Tracheophyta</taxon>
        <taxon>Spermatophyta</taxon>
        <taxon>Magnoliopsida</taxon>
        <taxon>Liliopsida</taxon>
        <taxon>Zingiberales</taxon>
        <taxon>Cannaceae</taxon>
        <taxon>Canna</taxon>
    </lineage>
</organism>
<evidence type="ECO:0000256" key="2">
    <source>
        <dbReference type="ARBA" id="ARBA00022845"/>
    </source>
</evidence>
<dbReference type="GO" id="GO:0005737">
    <property type="term" value="C:cytoplasm"/>
    <property type="evidence" value="ECO:0007669"/>
    <property type="project" value="TreeGrafter"/>
</dbReference>
<dbReference type="InterPro" id="IPR011989">
    <property type="entry name" value="ARM-like"/>
</dbReference>
<dbReference type="PROSITE" id="PS50302">
    <property type="entry name" value="PUM"/>
    <property type="match status" value="7"/>
</dbReference>
<dbReference type="InterPro" id="IPR033712">
    <property type="entry name" value="Pumilio_RNA-bd"/>
</dbReference>
<dbReference type="InterPro" id="IPR033133">
    <property type="entry name" value="PUM-HD"/>
</dbReference>
<keyword evidence="1" id="KW-0677">Repeat</keyword>
<feature type="repeat" description="Pumilio" evidence="4">
    <location>
        <begin position="641"/>
        <end position="678"/>
    </location>
</feature>
<dbReference type="GO" id="GO:0006417">
    <property type="term" value="P:regulation of translation"/>
    <property type="evidence" value="ECO:0007669"/>
    <property type="project" value="UniProtKB-KW"/>
</dbReference>
<feature type="repeat" description="Pumilio" evidence="4">
    <location>
        <begin position="457"/>
        <end position="496"/>
    </location>
</feature>
<dbReference type="SMART" id="SM00025">
    <property type="entry name" value="Pumilio"/>
    <property type="match status" value="8"/>
</dbReference>
<dbReference type="Gene3D" id="1.25.10.10">
    <property type="entry name" value="Leucine-rich Repeat Variant"/>
    <property type="match status" value="1"/>
</dbReference>
<evidence type="ECO:0000313" key="7">
    <source>
        <dbReference type="Proteomes" id="UP001327560"/>
    </source>
</evidence>
<feature type="repeat" description="Pumilio" evidence="4">
    <location>
        <begin position="569"/>
        <end position="604"/>
    </location>
</feature>
<proteinExistence type="predicted"/>
<gene>
    <name evidence="6" type="ORF">Cni_G09813</name>
</gene>
<sequence>MLDKGRAQDAMKTIDELQATELDLLLNEIPLATSTLPAHHRHHLLLGDALGADFDTRVHNGVYVAGPDGRSSLHRLPGARGRRCGYEDQLGSHGLGLACLSPPAPSEASSSTVSGLLPGWLSPVPDELPWQRAPYAGYDRVIQPDLIEQLERVHLGLDPKPPISFPPMNGAINPSLSRANAVVESLGQRGYGAYYHSLLPKPWSYNVHEDPFLVQLPKHCPIEASLAGIWTENFPHGTTALGAGGALGMNSHYRDDFGGNFAPSVNRHYPVSDIFLQQEKIREEPDWVWNSLDASKIHRRVQMLNGRMESPPVNVGPQSVRIMRNIEGFRSKDSRVMQGKGNHWTRNQRNDLTKEATRLQFDERLHAQGFSVKLPTCHLKFDNLMVVKGSTLYIARDQHGCRYLQRKLDEGEHYVDMIFNGVIDHVVEIMNDQFGNYLIQKLLELCSEEQLTQIILVLKKDPIDLIRISLNIHGTRAVQKLIDTVKTREQISLVISAIQPGFLILIKDLNGSHVLQRCLETFKAEDNKFIFDAAAKHCVDIATHQHGCVVLQKCIAYSSGEDQEKLLSEISANGYELAQDPFGNYVVQFILDLENPVVFANLAFGFKGKYVELSAQKFSSNVVEKCLKKFGEVDRSTIVHEFLSVHRFDQILQDPFANYVIQSALENCKGSLYDELVAAILSHEETLKTNPYCKRIFSRLRK</sequence>
<dbReference type="FunFam" id="1.25.10.10:FF:000237">
    <property type="entry name" value="Pumilio homolog 9"/>
    <property type="match status" value="1"/>
</dbReference>
<evidence type="ECO:0000256" key="4">
    <source>
        <dbReference type="PROSITE-ProRule" id="PRU00317"/>
    </source>
</evidence>